<dbReference type="FunFam" id="3.40.50.300:FF:000193">
    <property type="entry name" value="Probable Elongation factor 3"/>
    <property type="match status" value="1"/>
</dbReference>
<dbReference type="PANTHER" id="PTHR19211">
    <property type="entry name" value="ATP-BINDING TRANSPORT PROTEIN-RELATED"/>
    <property type="match status" value="1"/>
</dbReference>
<dbReference type="InterPro" id="IPR017871">
    <property type="entry name" value="ABC_transporter-like_CS"/>
</dbReference>
<keyword evidence="10" id="KW-0694">RNA-binding</keyword>
<evidence type="ECO:0000256" key="15">
    <source>
        <dbReference type="SAM" id="MobiDB-lite"/>
    </source>
</evidence>
<dbReference type="CDD" id="cd18626">
    <property type="entry name" value="CD_eEF3"/>
    <property type="match status" value="1"/>
</dbReference>
<dbReference type="GO" id="GO:0005524">
    <property type="term" value="F:ATP binding"/>
    <property type="evidence" value="ECO:0007669"/>
    <property type="project" value="UniProtKB-KW"/>
</dbReference>
<dbReference type="SUPFAM" id="SSF48371">
    <property type="entry name" value="ARM repeat"/>
    <property type="match status" value="1"/>
</dbReference>
<evidence type="ECO:0000256" key="5">
    <source>
        <dbReference type="ARBA" id="ARBA00022737"/>
    </source>
</evidence>
<dbReference type="Gene3D" id="3.40.50.300">
    <property type="entry name" value="P-loop containing nucleotide triphosphate hydrolases"/>
    <property type="match status" value="2"/>
</dbReference>
<dbReference type="Gene3D" id="2.40.50.990">
    <property type="match status" value="1"/>
</dbReference>
<gene>
    <name evidence="17" type="ORF">CYMTET_30151</name>
</gene>
<dbReference type="GO" id="GO:0016887">
    <property type="term" value="F:ATP hydrolysis activity"/>
    <property type="evidence" value="ECO:0007669"/>
    <property type="project" value="InterPro"/>
</dbReference>
<reference evidence="17 18" key="1">
    <citation type="journal article" date="2015" name="Genome Biol. Evol.">
        <title>Comparative Genomics of a Bacterivorous Green Alga Reveals Evolutionary Causalities and Consequences of Phago-Mixotrophic Mode of Nutrition.</title>
        <authorList>
            <person name="Burns J.A."/>
            <person name="Paasch A."/>
            <person name="Narechania A."/>
            <person name="Kim E."/>
        </authorList>
    </citation>
    <scope>NUCLEOTIDE SEQUENCE [LARGE SCALE GENOMIC DNA]</scope>
    <source>
        <strain evidence="17 18">PLY_AMNH</strain>
    </source>
</reference>
<comment type="similarity">
    <text evidence="3">Belongs to the ABC transporter superfamily. ABCF family. EF3 subfamily.</text>
</comment>
<keyword evidence="6" id="KW-0547">Nucleotide-binding</keyword>
<name>A0AAE0FJI7_9CHLO</name>
<evidence type="ECO:0000259" key="16">
    <source>
        <dbReference type="PROSITE" id="PS50893"/>
    </source>
</evidence>
<dbReference type="Proteomes" id="UP001190700">
    <property type="component" value="Unassembled WGS sequence"/>
</dbReference>
<evidence type="ECO:0000256" key="2">
    <source>
        <dbReference type="ARBA" id="ARBA00004815"/>
    </source>
</evidence>
<keyword evidence="5" id="KW-0677">Repeat</keyword>
<comment type="catalytic activity">
    <reaction evidence="12">
        <text>ATP + H2O = ADP + phosphate + H(+)</text>
        <dbReference type="Rhea" id="RHEA:13065"/>
        <dbReference type="ChEBI" id="CHEBI:15377"/>
        <dbReference type="ChEBI" id="CHEBI:15378"/>
        <dbReference type="ChEBI" id="CHEBI:30616"/>
        <dbReference type="ChEBI" id="CHEBI:43474"/>
        <dbReference type="ChEBI" id="CHEBI:456216"/>
    </reaction>
</comment>
<comment type="subcellular location">
    <subcellularLocation>
        <location evidence="1">Cytoplasm</location>
    </subcellularLocation>
</comment>
<keyword evidence="9" id="KW-0067">ATP-binding</keyword>
<dbReference type="InterPro" id="IPR003593">
    <property type="entry name" value="AAA+_ATPase"/>
</dbReference>
<evidence type="ECO:0000313" key="18">
    <source>
        <dbReference type="Proteomes" id="UP001190700"/>
    </source>
</evidence>
<evidence type="ECO:0000256" key="14">
    <source>
        <dbReference type="ARBA" id="ARBA00050045"/>
    </source>
</evidence>
<dbReference type="GO" id="GO:0003746">
    <property type="term" value="F:translation elongation factor activity"/>
    <property type="evidence" value="ECO:0007669"/>
    <property type="project" value="UniProtKB-KW"/>
</dbReference>
<proteinExistence type="inferred from homology"/>
<evidence type="ECO:0000256" key="4">
    <source>
        <dbReference type="ARBA" id="ARBA00022490"/>
    </source>
</evidence>
<dbReference type="InterPro" id="IPR003439">
    <property type="entry name" value="ABC_transporter-like_ATP-bd"/>
</dbReference>
<accession>A0AAE0FJI7</accession>
<dbReference type="FunFam" id="1.25.10.10:FF:000076">
    <property type="entry name" value="Elongation factor 3"/>
    <property type="match status" value="1"/>
</dbReference>
<keyword evidence="4" id="KW-0963">Cytoplasm</keyword>
<evidence type="ECO:0000256" key="1">
    <source>
        <dbReference type="ARBA" id="ARBA00004496"/>
    </source>
</evidence>
<keyword evidence="7" id="KW-0251">Elongation factor</keyword>
<dbReference type="SMART" id="SM01349">
    <property type="entry name" value="TOG"/>
    <property type="match status" value="1"/>
</dbReference>
<evidence type="ECO:0000256" key="3">
    <source>
        <dbReference type="ARBA" id="ARBA00011054"/>
    </source>
</evidence>
<dbReference type="SUPFAM" id="SSF54160">
    <property type="entry name" value="Chromo domain-like"/>
    <property type="match status" value="1"/>
</dbReference>
<dbReference type="Pfam" id="PF00005">
    <property type="entry name" value="ABC_tran"/>
    <property type="match status" value="3"/>
</dbReference>
<dbReference type="InterPro" id="IPR027417">
    <property type="entry name" value="P-loop_NTPase"/>
</dbReference>
<evidence type="ECO:0000256" key="8">
    <source>
        <dbReference type="ARBA" id="ARBA00022801"/>
    </source>
</evidence>
<feature type="domain" description="ABC transporter" evidence="16">
    <location>
        <begin position="534"/>
        <end position="752"/>
    </location>
</feature>
<dbReference type="Gene3D" id="1.25.10.10">
    <property type="entry name" value="Leucine-rich Repeat Variant"/>
    <property type="match status" value="1"/>
</dbReference>
<dbReference type="PANTHER" id="PTHR19211:SF5">
    <property type="entry name" value="ELONGATION FACTOR 3A-RELATED"/>
    <property type="match status" value="1"/>
</dbReference>
<dbReference type="PROSITE" id="PS00211">
    <property type="entry name" value="ABC_TRANSPORTER_1"/>
    <property type="match status" value="2"/>
</dbReference>
<dbReference type="InterPro" id="IPR015688">
    <property type="entry name" value="eEF3_ABC2_chromodomain-like"/>
</dbReference>
<keyword evidence="18" id="KW-1185">Reference proteome</keyword>
<dbReference type="InterPro" id="IPR034085">
    <property type="entry name" value="TOG"/>
</dbReference>
<dbReference type="Pfam" id="PF24987">
    <property type="entry name" value="HEAT_EF3_N"/>
    <property type="match status" value="1"/>
</dbReference>
<dbReference type="SMART" id="SM00382">
    <property type="entry name" value="AAA"/>
    <property type="match status" value="2"/>
</dbReference>
<feature type="compositionally biased region" description="Basic and acidic residues" evidence="15">
    <location>
        <begin position="1159"/>
        <end position="1189"/>
    </location>
</feature>
<keyword evidence="11" id="KW-0648">Protein biosynthesis</keyword>
<dbReference type="CDD" id="cd03221">
    <property type="entry name" value="ABCF_EF-3"/>
    <property type="match status" value="1"/>
</dbReference>
<dbReference type="Pfam" id="PF24984">
    <property type="entry name" value="HEAT_EF3_GNC1"/>
    <property type="match status" value="1"/>
</dbReference>
<dbReference type="InterPro" id="IPR047038">
    <property type="entry name" value="eEF3_chromodomain-like_sf"/>
</dbReference>
<protein>
    <recommendedName>
        <fullName evidence="13">Elongation factor 3</fullName>
    </recommendedName>
    <alternativeName>
        <fullName evidence="14">Eukaryotic elongation factor 3</fullName>
    </alternativeName>
</protein>
<dbReference type="PROSITE" id="PS50893">
    <property type="entry name" value="ABC_TRANSPORTER_2"/>
    <property type="match status" value="2"/>
</dbReference>
<sequence length="1201" mass="131816">MDSSFVRPCGGKAEVAPRNGAMHSFRFCLVEKPEARTPPIHIQPLLLQESFPLISGPANAESPRFTENITSGNTQATRMAPKNMSAPKEDPLDTAKVDELFTKATESEDADARVAAAGELVTLVLGSGAKYIDSLLLSKVKTAMTNKKKVPAREGAANIVKAIVEGLTPESEAFVLSIVTELVLMQGDKASSVRDIATAACDVYSQKVSPYAVRALLPALFSGLESSFWQAKAGALNMLITLTTRAPKQVAANLPEIIPKVSEVMTDMKAEVVTAAQTCMAKACDTIGNLDIEPFIPTLIECITKIDEVPECVHKLAATTFVQQVEAPTLAVMGPLLQRGLARQQATAIKRKACVIIDNMCKLVEDPTDAEPFLPKLLPGVKHALDEVADPECRQVANRAFKTLVHAAGEEAAKALDSGKAEVNVLNKLQAEVKDQLSGVLSETSACSKEDITKFWAESGADVLVDYVCSLCTNAIAGKCFDTSEWSEKCVVPYLSSIMAKDSAEKACTSLVSTALAAFEAKKKTYAPDDEEGEDTCNCEFSLAYGAMILLNNATLRLKRGKRYGLCGPNGCGKSTLMKAINNGQVEGFPPRDEVRTVYVEHDIQGHQGEMSVLEFVLDEPILKEMGTTREDVLKELTHFQFTMEMIEGPITALSGGWKMKLALGRAMLQKADILLLDEPTNHMDVKNVAWLETYLNNLETVTSMIVSHDSGFLDNVCTHIIHYETRKLVTYRGNLQEFVEQCPAAKKYYELSNDELKFIFPPPGFLEGVKNKDKAIVKANNVTYGYPGTGKKIIEKPCSVQISLSSRVGCLGPNGAGKSTLIKMLTGESEPDTGNIWKHQNMRYAYVAQHAFHHLEQHLDKSPNEYIRWRYSGGEDKENLTKVTAQYTPEEEKQMAEKIKVTGMEWQEEGKIEMLVLDKIIGRRSKKNTQEYEVVWKDKSMDNTTYIEREKLEKLGFTKYLNRIDEREAARAGLYARPLTIKNVEKHIEDFGLDAEFGTHNRIRGLSGGQKVKVVLAAAMWNLPHVLVLDEPTNYLDRDALGALALGIKDYGGGVVIITHNAEFAAATCEETWTVGGGFVEITGQKWNSSSKSEAVEFVQEEETVDALGNVIKCKGPKRKLSRKEIKARQKARKSKLEAGEDLSTDSDWELDEYIGDEAEKAAKEAEKKEKEAAKAAEKAAKEAEKAAKGPAKGKGKAKK</sequence>
<evidence type="ECO:0000256" key="6">
    <source>
        <dbReference type="ARBA" id="ARBA00022741"/>
    </source>
</evidence>
<dbReference type="InterPro" id="IPR016024">
    <property type="entry name" value="ARM-type_fold"/>
</dbReference>
<evidence type="ECO:0000256" key="10">
    <source>
        <dbReference type="ARBA" id="ARBA00022884"/>
    </source>
</evidence>
<dbReference type="InterPro" id="IPR016197">
    <property type="entry name" value="Chromo-like_dom_sf"/>
</dbReference>
<dbReference type="GO" id="GO:0005737">
    <property type="term" value="C:cytoplasm"/>
    <property type="evidence" value="ECO:0007669"/>
    <property type="project" value="UniProtKB-SubCell"/>
</dbReference>
<organism evidence="17 18">
    <name type="scientific">Cymbomonas tetramitiformis</name>
    <dbReference type="NCBI Taxonomy" id="36881"/>
    <lineage>
        <taxon>Eukaryota</taxon>
        <taxon>Viridiplantae</taxon>
        <taxon>Chlorophyta</taxon>
        <taxon>Pyramimonadophyceae</taxon>
        <taxon>Pyramimonadales</taxon>
        <taxon>Pyramimonadaceae</taxon>
        <taxon>Cymbomonas</taxon>
    </lineage>
</organism>
<feature type="region of interest" description="Disordered" evidence="15">
    <location>
        <begin position="1124"/>
        <end position="1201"/>
    </location>
</feature>
<dbReference type="GO" id="GO:0003723">
    <property type="term" value="F:RNA binding"/>
    <property type="evidence" value="ECO:0007669"/>
    <property type="project" value="UniProtKB-KW"/>
</dbReference>
<dbReference type="EMBL" id="LGRX02017319">
    <property type="protein sequence ID" value="KAK3260919.1"/>
    <property type="molecule type" value="Genomic_DNA"/>
</dbReference>
<dbReference type="InterPro" id="IPR011989">
    <property type="entry name" value="ARM-like"/>
</dbReference>
<feature type="compositionally biased region" description="Acidic residues" evidence="15">
    <location>
        <begin position="1141"/>
        <end position="1158"/>
    </location>
</feature>
<evidence type="ECO:0000256" key="11">
    <source>
        <dbReference type="ARBA" id="ARBA00022917"/>
    </source>
</evidence>
<evidence type="ECO:0000256" key="9">
    <source>
        <dbReference type="ARBA" id="ARBA00022840"/>
    </source>
</evidence>
<dbReference type="InterPro" id="IPR050611">
    <property type="entry name" value="ABCF"/>
</dbReference>
<comment type="pathway">
    <text evidence="2">Protein biosynthesis; polypeptide chain elongation.</text>
</comment>
<feature type="domain" description="ABC transporter" evidence="16">
    <location>
        <begin position="778"/>
        <end position="1103"/>
    </location>
</feature>
<evidence type="ECO:0000256" key="12">
    <source>
        <dbReference type="ARBA" id="ARBA00049360"/>
    </source>
</evidence>
<dbReference type="SUPFAM" id="SSF52540">
    <property type="entry name" value="P-loop containing nucleoside triphosphate hydrolases"/>
    <property type="match status" value="2"/>
</dbReference>
<evidence type="ECO:0000313" key="17">
    <source>
        <dbReference type="EMBL" id="KAK3260919.1"/>
    </source>
</evidence>
<dbReference type="AlphaFoldDB" id="A0AAE0FJI7"/>
<comment type="caution">
    <text evidence="17">The sequence shown here is derived from an EMBL/GenBank/DDBJ whole genome shotgun (WGS) entry which is preliminary data.</text>
</comment>
<keyword evidence="8" id="KW-0378">Hydrolase</keyword>
<evidence type="ECO:0000256" key="13">
    <source>
        <dbReference type="ARBA" id="ARBA00050030"/>
    </source>
</evidence>
<evidence type="ECO:0000256" key="7">
    <source>
        <dbReference type="ARBA" id="ARBA00022768"/>
    </source>
</evidence>